<dbReference type="InterPro" id="IPR036034">
    <property type="entry name" value="PDZ_sf"/>
</dbReference>
<reference evidence="4" key="1">
    <citation type="submission" date="2022-12" db="EMBL/GenBank/DDBJ databases">
        <authorList>
            <person name="Alioto T."/>
            <person name="Alioto T."/>
            <person name="Gomez Garrido J."/>
        </authorList>
    </citation>
    <scope>NUCLEOTIDE SEQUENCE</scope>
</reference>
<dbReference type="PROSITE" id="PS50106">
    <property type="entry name" value="PDZ"/>
    <property type="match status" value="3"/>
</dbReference>
<evidence type="ECO:0000313" key="5">
    <source>
        <dbReference type="Proteomes" id="UP001178461"/>
    </source>
</evidence>
<feature type="domain" description="PDZ" evidence="3">
    <location>
        <begin position="162"/>
        <end position="242"/>
    </location>
</feature>
<accession>A0AA35PP65</accession>
<feature type="compositionally biased region" description="Basic residues" evidence="2">
    <location>
        <begin position="1"/>
        <end position="14"/>
    </location>
</feature>
<dbReference type="InterPro" id="IPR001478">
    <property type="entry name" value="PDZ"/>
</dbReference>
<evidence type="ECO:0000256" key="2">
    <source>
        <dbReference type="SAM" id="MobiDB-lite"/>
    </source>
</evidence>
<sequence length="438" mass="48294">MALVATKKHRRRLSSKGPRDTAEPTMKFEFNPRDGIDNPALSLAEDSEPEEGAQVRFCFLKKEDGESFGFWLRQEAGSNGHIVRQVTPGGLAHRRGLQDGDRILEVNGAYVEGLEHFRVVWKIKSSGKQVSLTVLDGTAYELAKALDRDLGQLLPHHNRPQLCCLNKDQSGFGFSVSAPEGVKGTFRLSVPKDGPAHKAGVPDGSWLLELNGACVESWTLAHLHKKIKHSSNPMGLLVIDAKSEEFYRQRGVKVTAAMADASWVPFEVRKLQMVRGQDGYGFLLKEEKRCSGERGQFLREVESGLPAEKAGMRDGDRLLAVNGEGTEDLDHQEVVLRIRADRSRVTMLVIDAEGSKFYDSVGLSPLLFYDDQDPPLGLHVVHASPSPSMPQENSNAGFTPCLCHLRTDPHENRLPPEQSGSSLPAFTKEGQDALSHAF</sequence>
<feature type="region of interest" description="Disordered" evidence="2">
    <location>
        <begin position="408"/>
        <end position="431"/>
    </location>
</feature>
<gene>
    <name evidence="4" type="ORF">PODLI_1B010939</name>
</gene>
<dbReference type="InterPro" id="IPR051067">
    <property type="entry name" value="NHER"/>
</dbReference>
<dbReference type="PANTHER" id="PTHR14191">
    <property type="entry name" value="PDZ DOMAIN CONTAINING PROTEIN"/>
    <property type="match status" value="1"/>
</dbReference>
<dbReference type="GO" id="GO:0005102">
    <property type="term" value="F:signaling receptor binding"/>
    <property type="evidence" value="ECO:0007669"/>
    <property type="project" value="TreeGrafter"/>
</dbReference>
<dbReference type="CDD" id="cd06768">
    <property type="entry name" value="PDZ_NHERF-like"/>
    <property type="match status" value="2"/>
</dbReference>
<dbReference type="SMART" id="SM00228">
    <property type="entry name" value="PDZ"/>
    <property type="match status" value="3"/>
</dbReference>
<protein>
    <submittedName>
        <fullName evidence="4">(+) H(+) exchange regulatory cofactor NHE-RF4 isoform X2</fullName>
    </submittedName>
</protein>
<dbReference type="GO" id="GO:0016324">
    <property type="term" value="C:apical plasma membrane"/>
    <property type="evidence" value="ECO:0007669"/>
    <property type="project" value="TreeGrafter"/>
</dbReference>
<name>A0AA35PP65_9SAUR</name>
<dbReference type="PANTHER" id="PTHR14191:SF20">
    <property type="entry name" value="NA(+)_H(+) EXCHANGE REGULATORY COFACTOR NHE-RF4"/>
    <property type="match status" value="1"/>
</dbReference>
<dbReference type="Gene3D" id="2.30.42.10">
    <property type="match status" value="3"/>
</dbReference>
<dbReference type="SUPFAM" id="SSF50156">
    <property type="entry name" value="PDZ domain-like"/>
    <property type="match status" value="3"/>
</dbReference>
<dbReference type="EMBL" id="OX395141">
    <property type="protein sequence ID" value="CAI5795309.1"/>
    <property type="molecule type" value="Genomic_DNA"/>
</dbReference>
<feature type="domain" description="PDZ" evidence="3">
    <location>
        <begin position="270"/>
        <end position="353"/>
    </location>
</feature>
<evidence type="ECO:0000313" key="4">
    <source>
        <dbReference type="EMBL" id="CAI5795309.1"/>
    </source>
</evidence>
<feature type="domain" description="PDZ" evidence="3">
    <location>
        <begin position="56"/>
        <end position="138"/>
    </location>
</feature>
<feature type="region of interest" description="Disordered" evidence="2">
    <location>
        <begin position="1"/>
        <end position="49"/>
    </location>
</feature>
<evidence type="ECO:0000259" key="3">
    <source>
        <dbReference type="PROSITE" id="PS50106"/>
    </source>
</evidence>
<dbReference type="GO" id="GO:0072659">
    <property type="term" value="P:protein localization to plasma membrane"/>
    <property type="evidence" value="ECO:0007669"/>
    <property type="project" value="TreeGrafter"/>
</dbReference>
<organism evidence="4 5">
    <name type="scientific">Podarcis lilfordi</name>
    <name type="common">Lilford's wall lizard</name>
    <dbReference type="NCBI Taxonomy" id="74358"/>
    <lineage>
        <taxon>Eukaryota</taxon>
        <taxon>Metazoa</taxon>
        <taxon>Chordata</taxon>
        <taxon>Craniata</taxon>
        <taxon>Vertebrata</taxon>
        <taxon>Euteleostomi</taxon>
        <taxon>Lepidosauria</taxon>
        <taxon>Squamata</taxon>
        <taxon>Bifurcata</taxon>
        <taxon>Unidentata</taxon>
        <taxon>Episquamata</taxon>
        <taxon>Laterata</taxon>
        <taxon>Lacertibaenia</taxon>
        <taxon>Lacertidae</taxon>
        <taxon>Podarcis</taxon>
    </lineage>
</organism>
<dbReference type="Pfam" id="PF00595">
    <property type="entry name" value="PDZ"/>
    <property type="match status" value="2"/>
</dbReference>
<dbReference type="GO" id="GO:0043495">
    <property type="term" value="F:protein-membrane adaptor activity"/>
    <property type="evidence" value="ECO:0007669"/>
    <property type="project" value="TreeGrafter"/>
</dbReference>
<evidence type="ECO:0000256" key="1">
    <source>
        <dbReference type="ARBA" id="ARBA00022737"/>
    </source>
</evidence>
<dbReference type="AlphaFoldDB" id="A0AA35PP65"/>
<dbReference type="Proteomes" id="UP001178461">
    <property type="component" value="Chromosome 15"/>
</dbReference>
<keyword evidence="5" id="KW-1185">Reference proteome</keyword>
<keyword evidence="1" id="KW-0677">Repeat</keyword>
<proteinExistence type="predicted"/>